<reference evidence="1 2" key="1">
    <citation type="submission" date="2015-04" db="EMBL/GenBank/DDBJ databases">
        <title>Complete genome sequence of Schizopora paradoxa KUC8140, a cosmopolitan wood degrader in East Asia.</title>
        <authorList>
            <consortium name="DOE Joint Genome Institute"/>
            <person name="Min B."/>
            <person name="Park H."/>
            <person name="Jang Y."/>
            <person name="Kim J.-J."/>
            <person name="Kim K.H."/>
            <person name="Pangilinan J."/>
            <person name="Lipzen A."/>
            <person name="Riley R."/>
            <person name="Grigoriev I.V."/>
            <person name="Spatafora J.W."/>
            <person name="Choi I.-G."/>
        </authorList>
    </citation>
    <scope>NUCLEOTIDE SEQUENCE [LARGE SCALE GENOMIC DNA]</scope>
    <source>
        <strain evidence="1 2">KUC8140</strain>
    </source>
</reference>
<keyword evidence="2" id="KW-1185">Reference proteome</keyword>
<name>A0A0H2RND5_9AGAM</name>
<accession>A0A0H2RND5</accession>
<dbReference type="AlphaFoldDB" id="A0A0H2RND5"/>
<sequence length="144" mass="16374">MISIDNPTNKCTPYIISAIFSLDGPTRASRQYRLGIHDKNLNSFVEYSRTRTSELRSVSFEMESFDLAGRLLGLHVAFQAWSMNERLHMMIQATDVWTDDDVKSYLEEFSENILLIATSKSSSRVQVPSPINSFLMKHLCCTSA</sequence>
<dbReference type="EMBL" id="KQ085965">
    <property type="protein sequence ID" value="KLO13117.1"/>
    <property type="molecule type" value="Genomic_DNA"/>
</dbReference>
<gene>
    <name evidence="1" type="ORF">SCHPADRAFT_383659</name>
</gene>
<organism evidence="1 2">
    <name type="scientific">Schizopora paradoxa</name>
    <dbReference type="NCBI Taxonomy" id="27342"/>
    <lineage>
        <taxon>Eukaryota</taxon>
        <taxon>Fungi</taxon>
        <taxon>Dikarya</taxon>
        <taxon>Basidiomycota</taxon>
        <taxon>Agaricomycotina</taxon>
        <taxon>Agaricomycetes</taxon>
        <taxon>Hymenochaetales</taxon>
        <taxon>Schizoporaceae</taxon>
        <taxon>Schizopora</taxon>
    </lineage>
</organism>
<dbReference type="Proteomes" id="UP000053477">
    <property type="component" value="Unassembled WGS sequence"/>
</dbReference>
<evidence type="ECO:0000313" key="1">
    <source>
        <dbReference type="EMBL" id="KLO13117.1"/>
    </source>
</evidence>
<proteinExistence type="predicted"/>
<dbReference type="InParanoid" id="A0A0H2RND5"/>
<protein>
    <submittedName>
        <fullName evidence="1">Uncharacterized protein</fullName>
    </submittedName>
</protein>
<dbReference type="OrthoDB" id="2548233at2759"/>
<evidence type="ECO:0000313" key="2">
    <source>
        <dbReference type="Proteomes" id="UP000053477"/>
    </source>
</evidence>